<dbReference type="InterPro" id="IPR014729">
    <property type="entry name" value="Rossmann-like_a/b/a_fold"/>
</dbReference>
<dbReference type="OrthoDB" id="9782395at2"/>
<dbReference type="EMBL" id="LJJC01000004">
    <property type="protein sequence ID" value="KQL52716.1"/>
    <property type="molecule type" value="Genomic_DNA"/>
</dbReference>
<dbReference type="PANTHER" id="PTHR30336:SF18">
    <property type="entry name" value="MEMBRANE PROTEIN"/>
    <property type="match status" value="1"/>
</dbReference>
<keyword evidence="4" id="KW-1185">Reference proteome</keyword>
<proteinExistence type="predicted"/>
<name>A0A0Q3WVR6_9BACI</name>
<reference evidence="3 4" key="1">
    <citation type="submission" date="2015-09" db="EMBL/GenBank/DDBJ databases">
        <title>Genome sequencing project for genomic taxonomy and phylogenomics of Bacillus-like bacteria.</title>
        <authorList>
            <person name="Liu B."/>
            <person name="Wang J."/>
            <person name="Zhu Y."/>
            <person name="Liu G."/>
            <person name="Chen Q."/>
            <person name="Chen Z."/>
            <person name="Lan J."/>
            <person name="Che J."/>
            <person name="Ge C."/>
            <person name="Shi H."/>
            <person name="Pan Z."/>
            <person name="Liu X."/>
        </authorList>
    </citation>
    <scope>NUCLEOTIDE SEQUENCE [LARGE SCALE GENOMIC DNA]</scope>
    <source>
        <strain evidence="3 4">LMG 18435</strain>
    </source>
</reference>
<dbReference type="InterPro" id="IPR051599">
    <property type="entry name" value="Cell_Envelope_Assoc"/>
</dbReference>
<dbReference type="GO" id="GO:0005886">
    <property type="term" value="C:plasma membrane"/>
    <property type="evidence" value="ECO:0007669"/>
    <property type="project" value="TreeGrafter"/>
</dbReference>
<dbReference type="Proteomes" id="UP000051888">
    <property type="component" value="Unassembled WGS sequence"/>
</dbReference>
<comment type="caution">
    <text evidence="3">The sequence shown here is derived from an EMBL/GenBank/DDBJ whole genome shotgun (WGS) entry which is preliminary data.</text>
</comment>
<feature type="transmembrane region" description="Helical" evidence="1">
    <location>
        <begin position="325"/>
        <end position="347"/>
    </location>
</feature>
<protein>
    <recommendedName>
        <fullName evidence="2">DUF218 domain-containing protein</fullName>
    </recommendedName>
</protein>
<feature type="transmembrane region" description="Helical" evidence="1">
    <location>
        <begin position="6"/>
        <end position="22"/>
    </location>
</feature>
<dbReference type="AlphaFoldDB" id="A0A0Q3WVR6"/>
<evidence type="ECO:0000313" key="3">
    <source>
        <dbReference type="EMBL" id="KQL52716.1"/>
    </source>
</evidence>
<dbReference type="Gene3D" id="3.40.50.620">
    <property type="entry name" value="HUPs"/>
    <property type="match status" value="1"/>
</dbReference>
<dbReference type="GO" id="GO:0000270">
    <property type="term" value="P:peptidoglycan metabolic process"/>
    <property type="evidence" value="ECO:0007669"/>
    <property type="project" value="TreeGrafter"/>
</dbReference>
<evidence type="ECO:0000313" key="4">
    <source>
        <dbReference type="Proteomes" id="UP000051888"/>
    </source>
</evidence>
<dbReference type="InterPro" id="IPR003848">
    <property type="entry name" value="DUF218"/>
</dbReference>
<evidence type="ECO:0000259" key="2">
    <source>
        <dbReference type="Pfam" id="PF02698"/>
    </source>
</evidence>
<keyword evidence="1" id="KW-1133">Transmembrane helix</keyword>
<dbReference type="RefSeq" id="WP_055738421.1">
    <property type="nucleotide sequence ID" value="NZ_JAAIWL010000055.1"/>
</dbReference>
<feature type="transmembrane region" description="Helical" evidence="1">
    <location>
        <begin position="97"/>
        <end position="118"/>
    </location>
</feature>
<dbReference type="STRING" id="157838.AN964_03730"/>
<dbReference type="GO" id="GO:0043164">
    <property type="term" value="P:Gram-negative-bacterium-type cell wall biogenesis"/>
    <property type="evidence" value="ECO:0007669"/>
    <property type="project" value="TreeGrafter"/>
</dbReference>
<sequence>MVIIGIITLVLFILFLAFYLTDPRRMINGFLFNLFICSFLLFCGYVGFSSDIFTFKLIALIPTVLFLLFISAFGLFALGVGLFLNGRILMKKESRRFSNSLTLILGIFLLVLFLFRIMNTERFISTEFHPLYTGATLIIVYFFLHLTNFLTAYFLYQFNKPKFNQDFIIVLGSGLINDKVPPLLASRINKAIEFYWKQAAAAFPPIILFSGGQGPDENLPEGEAMQKYAVEKGIPSEHTLTETRSVNTLQNMLYSKQIMDSIKGAEYSSIFTTNNFHLFRASLYAKMAGLKSQGIGSKTAFYYWPNAMIREYIAIIVMQRKRHTIVVGTILGGSILLTLLSLLLVLFK</sequence>
<gene>
    <name evidence="3" type="ORF">AN964_03730</name>
</gene>
<keyword evidence="1" id="KW-0472">Membrane</keyword>
<keyword evidence="1" id="KW-0812">Transmembrane</keyword>
<accession>A0A0Q3WVR6</accession>
<organism evidence="3 4">
    <name type="scientific">Heyndrickxia shackletonii</name>
    <dbReference type="NCBI Taxonomy" id="157838"/>
    <lineage>
        <taxon>Bacteria</taxon>
        <taxon>Bacillati</taxon>
        <taxon>Bacillota</taxon>
        <taxon>Bacilli</taxon>
        <taxon>Bacillales</taxon>
        <taxon>Bacillaceae</taxon>
        <taxon>Heyndrickxia</taxon>
    </lineage>
</organism>
<feature type="domain" description="DUF218" evidence="2">
    <location>
        <begin position="166"/>
        <end position="314"/>
    </location>
</feature>
<dbReference type="Pfam" id="PF02698">
    <property type="entry name" value="DUF218"/>
    <property type="match status" value="1"/>
</dbReference>
<evidence type="ECO:0000256" key="1">
    <source>
        <dbReference type="SAM" id="Phobius"/>
    </source>
</evidence>
<dbReference type="FunFam" id="3.40.50.620:FF:000150">
    <property type="entry name" value="Integral membrane protein"/>
    <property type="match status" value="1"/>
</dbReference>
<feature type="transmembrane region" description="Helical" evidence="1">
    <location>
        <begin position="60"/>
        <end position="85"/>
    </location>
</feature>
<feature type="transmembrane region" description="Helical" evidence="1">
    <location>
        <begin position="138"/>
        <end position="156"/>
    </location>
</feature>
<dbReference type="PANTHER" id="PTHR30336">
    <property type="entry name" value="INNER MEMBRANE PROTEIN, PROBABLE PERMEASE"/>
    <property type="match status" value="1"/>
</dbReference>
<dbReference type="CDD" id="cd06259">
    <property type="entry name" value="YdcF-like"/>
    <property type="match status" value="1"/>
</dbReference>
<dbReference type="PATRIC" id="fig|157838.3.peg.828"/>
<feature type="transmembrane region" description="Helical" evidence="1">
    <location>
        <begin position="29"/>
        <end position="48"/>
    </location>
</feature>